<feature type="compositionally biased region" description="Polar residues" evidence="3">
    <location>
        <begin position="693"/>
        <end position="709"/>
    </location>
</feature>
<evidence type="ECO:0000256" key="1">
    <source>
        <dbReference type="ARBA" id="ARBA00022737"/>
    </source>
</evidence>
<feature type="region of interest" description="Disordered" evidence="3">
    <location>
        <begin position="408"/>
        <end position="786"/>
    </location>
</feature>
<dbReference type="GO" id="GO:0003723">
    <property type="term" value="F:RNA binding"/>
    <property type="evidence" value="ECO:0007669"/>
    <property type="project" value="UniProtKB-UniRule"/>
</dbReference>
<feature type="compositionally biased region" description="Polar residues" evidence="3">
    <location>
        <begin position="740"/>
        <end position="760"/>
    </location>
</feature>
<gene>
    <name evidence="5" type="ORF">Scaly_2344100</name>
</gene>
<evidence type="ECO:0000256" key="3">
    <source>
        <dbReference type="SAM" id="MobiDB-lite"/>
    </source>
</evidence>
<dbReference type="AlphaFoldDB" id="A0AAW2LZ25"/>
<protein>
    <submittedName>
        <fullName evidence="5">Far upstream element-binding protein 2</fullName>
    </submittedName>
</protein>
<keyword evidence="1" id="KW-0677">Repeat</keyword>
<dbReference type="SUPFAM" id="SSF54791">
    <property type="entry name" value="Eukaryotic type KH-domain (KH-domain type I)"/>
    <property type="match status" value="2"/>
</dbReference>
<dbReference type="InterPro" id="IPR004088">
    <property type="entry name" value="KH_dom_type_1"/>
</dbReference>
<feature type="compositionally biased region" description="Polar residues" evidence="3">
    <location>
        <begin position="478"/>
        <end position="490"/>
    </location>
</feature>
<feature type="domain" description="K Homology" evidence="4">
    <location>
        <begin position="141"/>
        <end position="214"/>
    </location>
</feature>
<dbReference type="PROSITE" id="PS50084">
    <property type="entry name" value="KH_TYPE_1"/>
    <property type="match status" value="2"/>
</dbReference>
<keyword evidence="2" id="KW-0694">RNA-binding</keyword>
<feature type="region of interest" description="Disordered" evidence="3">
    <location>
        <begin position="1"/>
        <end position="55"/>
    </location>
</feature>
<feature type="compositionally biased region" description="Low complexity" evidence="3">
    <location>
        <begin position="34"/>
        <end position="45"/>
    </location>
</feature>
<dbReference type="Pfam" id="PF00013">
    <property type="entry name" value="KH_1"/>
    <property type="match status" value="2"/>
</dbReference>
<organism evidence="5">
    <name type="scientific">Sesamum calycinum</name>
    <dbReference type="NCBI Taxonomy" id="2727403"/>
    <lineage>
        <taxon>Eukaryota</taxon>
        <taxon>Viridiplantae</taxon>
        <taxon>Streptophyta</taxon>
        <taxon>Embryophyta</taxon>
        <taxon>Tracheophyta</taxon>
        <taxon>Spermatophyta</taxon>
        <taxon>Magnoliopsida</taxon>
        <taxon>eudicotyledons</taxon>
        <taxon>Gunneridae</taxon>
        <taxon>Pentapetalae</taxon>
        <taxon>asterids</taxon>
        <taxon>lamiids</taxon>
        <taxon>Lamiales</taxon>
        <taxon>Pedaliaceae</taxon>
        <taxon>Sesamum</taxon>
    </lineage>
</organism>
<evidence type="ECO:0000313" key="5">
    <source>
        <dbReference type="EMBL" id="KAL0323770.1"/>
    </source>
</evidence>
<feature type="compositionally biased region" description="Polar residues" evidence="3">
    <location>
        <begin position="546"/>
        <end position="581"/>
    </location>
</feature>
<evidence type="ECO:0000259" key="4">
    <source>
        <dbReference type="SMART" id="SM00322"/>
    </source>
</evidence>
<comment type="caution">
    <text evidence="5">The sequence shown here is derived from an EMBL/GenBank/DDBJ whole genome shotgun (WGS) entry which is preliminary data.</text>
</comment>
<reference evidence="5" key="1">
    <citation type="submission" date="2020-06" db="EMBL/GenBank/DDBJ databases">
        <authorList>
            <person name="Li T."/>
            <person name="Hu X."/>
            <person name="Zhang T."/>
            <person name="Song X."/>
            <person name="Zhang H."/>
            <person name="Dai N."/>
            <person name="Sheng W."/>
            <person name="Hou X."/>
            <person name="Wei L."/>
        </authorList>
    </citation>
    <scope>NUCLEOTIDE SEQUENCE</scope>
    <source>
        <strain evidence="5">KEN8</strain>
        <tissue evidence="5">Leaf</tissue>
    </source>
</reference>
<dbReference type="SMART" id="SM00322">
    <property type="entry name" value="KH"/>
    <property type="match status" value="2"/>
</dbReference>
<proteinExistence type="predicted"/>
<dbReference type="EMBL" id="JACGWM010000015">
    <property type="protein sequence ID" value="KAL0323770.1"/>
    <property type="molecule type" value="Genomic_DNA"/>
</dbReference>
<dbReference type="InterPro" id="IPR004087">
    <property type="entry name" value="KH_dom"/>
</dbReference>
<dbReference type="Gene3D" id="3.30.1370.10">
    <property type="entry name" value="K Homology domain, type 1"/>
    <property type="match status" value="2"/>
</dbReference>
<evidence type="ECO:0000256" key="2">
    <source>
        <dbReference type="PROSITE-ProRule" id="PRU00117"/>
    </source>
</evidence>
<feature type="compositionally biased region" description="Polar residues" evidence="3">
    <location>
        <begin position="419"/>
        <end position="431"/>
    </location>
</feature>
<accession>A0AAW2LZ25</accession>
<feature type="compositionally biased region" description="Low complexity" evidence="3">
    <location>
        <begin position="658"/>
        <end position="678"/>
    </location>
</feature>
<feature type="compositionally biased region" description="Low complexity" evidence="3">
    <location>
        <begin position="721"/>
        <end position="738"/>
    </location>
</feature>
<sequence>MAEDLVYASAGGESNKRKYEDSPSPVARRTTGFSSTPDSAAPPSSYNSVPPPMNEIELAKQKAQEIAARLLNNADPSKRARPENGAGFGGGFDAASTFTSNSPLIRSSPVFVYSYASTVYWSEAFGFGLTGVPQSASPGYPGQNKKIEIPNGRVGVIIGKGGETIKYLQLQSGAKIQVTRDMDADPNSATRGVELMGTPDQIAKAEQLINDVLSEADAGGSGVVSRRLAGQPSGSEQFVMKVPNNKVGLVIGKGGETIRNMQAKTGARIQVIPLHLPPGDMSKERTVQIDGTSEQIEAAKQLVYEVTSERTADLFGLAICKYRASHICLAVSTWPLDRSSSSAALSLGGKTPWYLGLEVVGQLVTPTWANFMLVFPRHCSVFCNFLLYPFTSNRERIRFCRSNTNRVRNPSASGGYPQQGYQARPPSNWTQPGAPVQQPGYGYVQPGAYPGPPQYNMNQPPYSGYPPQPASGGYGTGWDQSTAQNQQAAQGGSYDYYNQQPPSQQQQSHGGTGAPTDGSAYGYGQAPPYSQPQGYGQDGYGGYNVGTAQSAYNQPQTNPSAGYDQQQQGYSSTYTNASNPASDGHTASYGTQGDTNQAPAPGQSYNAGGQPSPNSNYPPQASIQPGYGVPPSSQGGYGTQPPSGYGSYGTPQAQKPGSQPTYAQPQQSPSAQGGSYAQTGYPHSQPPPAQPGYPQTDSSAQRPPSSGYPTSHPGYGVPSYGAPQATQPGYGQQQAPPYNSAYSGGYSQPPVYSSDASSGGNARGTHDATPPQSAPSTGAAKASPPS</sequence>
<feature type="compositionally biased region" description="Polar residues" evidence="3">
    <location>
        <begin position="588"/>
        <end position="623"/>
    </location>
</feature>
<dbReference type="InterPro" id="IPR036612">
    <property type="entry name" value="KH_dom_type_1_sf"/>
</dbReference>
<name>A0AAW2LZ25_9LAMI</name>
<feature type="compositionally biased region" description="Low complexity" evidence="3">
    <location>
        <begin position="522"/>
        <end position="535"/>
    </location>
</feature>
<dbReference type="PANTHER" id="PTHR10288">
    <property type="entry name" value="KH DOMAIN CONTAINING RNA BINDING PROTEIN"/>
    <property type="match status" value="1"/>
</dbReference>
<reference evidence="5" key="2">
    <citation type="journal article" date="2024" name="Plant">
        <title>Genomic evolution and insights into agronomic trait innovations of Sesamum species.</title>
        <authorList>
            <person name="Miao H."/>
            <person name="Wang L."/>
            <person name="Qu L."/>
            <person name="Liu H."/>
            <person name="Sun Y."/>
            <person name="Le M."/>
            <person name="Wang Q."/>
            <person name="Wei S."/>
            <person name="Zheng Y."/>
            <person name="Lin W."/>
            <person name="Duan Y."/>
            <person name="Cao H."/>
            <person name="Xiong S."/>
            <person name="Wang X."/>
            <person name="Wei L."/>
            <person name="Li C."/>
            <person name="Ma Q."/>
            <person name="Ju M."/>
            <person name="Zhao R."/>
            <person name="Li G."/>
            <person name="Mu C."/>
            <person name="Tian Q."/>
            <person name="Mei H."/>
            <person name="Zhang T."/>
            <person name="Gao T."/>
            <person name="Zhang H."/>
        </authorList>
    </citation>
    <scope>NUCLEOTIDE SEQUENCE</scope>
    <source>
        <strain evidence="5">KEN8</strain>
    </source>
</reference>
<feature type="compositionally biased region" description="Low complexity" evidence="3">
    <location>
        <begin position="499"/>
        <end position="508"/>
    </location>
</feature>
<feature type="domain" description="K Homology" evidence="4">
    <location>
        <begin position="234"/>
        <end position="308"/>
    </location>
</feature>